<comment type="subcellular location">
    <subcellularLocation>
        <location evidence="1">Nucleus</location>
    </subcellularLocation>
</comment>
<comment type="similarity">
    <text evidence="2">Belongs to the bHLH protein family.</text>
</comment>
<feature type="region of interest" description="Disordered" evidence="6">
    <location>
        <begin position="98"/>
        <end position="122"/>
    </location>
</feature>
<evidence type="ECO:0000313" key="9">
    <source>
        <dbReference type="Proteomes" id="UP000734854"/>
    </source>
</evidence>
<feature type="domain" description="BHLH" evidence="7">
    <location>
        <begin position="108"/>
        <end position="157"/>
    </location>
</feature>
<dbReference type="Proteomes" id="UP000734854">
    <property type="component" value="Unassembled WGS sequence"/>
</dbReference>
<reference evidence="8 9" key="1">
    <citation type="submission" date="2020-08" db="EMBL/GenBank/DDBJ databases">
        <title>Plant Genome Project.</title>
        <authorList>
            <person name="Zhang R.-G."/>
        </authorList>
    </citation>
    <scope>NUCLEOTIDE SEQUENCE [LARGE SCALE GENOMIC DNA]</scope>
    <source>
        <tissue evidence="8">Rhizome</tissue>
    </source>
</reference>
<feature type="compositionally biased region" description="Basic and acidic residues" evidence="6">
    <location>
        <begin position="22"/>
        <end position="31"/>
    </location>
</feature>
<dbReference type="PANTHER" id="PTHR33124">
    <property type="entry name" value="TRANSCRIPTION FACTOR IBH1-LIKE 1"/>
    <property type="match status" value="1"/>
</dbReference>
<evidence type="ECO:0000256" key="3">
    <source>
        <dbReference type="ARBA" id="ARBA00023015"/>
    </source>
</evidence>
<organism evidence="8 9">
    <name type="scientific">Zingiber officinale</name>
    <name type="common">Ginger</name>
    <name type="synonym">Amomum zingiber</name>
    <dbReference type="NCBI Taxonomy" id="94328"/>
    <lineage>
        <taxon>Eukaryota</taxon>
        <taxon>Viridiplantae</taxon>
        <taxon>Streptophyta</taxon>
        <taxon>Embryophyta</taxon>
        <taxon>Tracheophyta</taxon>
        <taxon>Spermatophyta</taxon>
        <taxon>Magnoliopsida</taxon>
        <taxon>Liliopsida</taxon>
        <taxon>Zingiberales</taxon>
        <taxon>Zingiberaceae</taxon>
        <taxon>Zingiber</taxon>
    </lineage>
</organism>
<name>A0A8J5HUI8_ZINOF</name>
<feature type="region of interest" description="Disordered" evidence="6">
    <location>
        <begin position="1"/>
        <end position="32"/>
    </location>
</feature>
<keyword evidence="5" id="KW-0539">Nucleus</keyword>
<feature type="compositionally biased region" description="Low complexity" evidence="6">
    <location>
        <begin position="1"/>
        <end position="10"/>
    </location>
</feature>
<evidence type="ECO:0000256" key="4">
    <source>
        <dbReference type="ARBA" id="ARBA00023163"/>
    </source>
</evidence>
<proteinExistence type="inferred from homology"/>
<dbReference type="AlphaFoldDB" id="A0A8J5HUI8"/>
<dbReference type="InterPro" id="IPR044549">
    <property type="entry name" value="bHLH_AtIBH1-like"/>
</dbReference>
<evidence type="ECO:0000256" key="1">
    <source>
        <dbReference type="ARBA" id="ARBA00004123"/>
    </source>
</evidence>
<evidence type="ECO:0000313" key="8">
    <source>
        <dbReference type="EMBL" id="KAG6535777.1"/>
    </source>
</evidence>
<evidence type="ECO:0000259" key="7">
    <source>
        <dbReference type="PROSITE" id="PS50888"/>
    </source>
</evidence>
<keyword evidence="4" id="KW-0804">Transcription</keyword>
<dbReference type="GO" id="GO:0046983">
    <property type="term" value="F:protein dimerization activity"/>
    <property type="evidence" value="ECO:0007669"/>
    <property type="project" value="InterPro"/>
</dbReference>
<dbReference type="PANTHER" id="PTHR33124:SF51">
    <property type="entry name" value="BHLH DOMAIN-CONTAINING PROTEIN"/>
    <property type="match status" value="1"/>
</dbReference>
<dbReference type="CDD" id="cd11444">
    <property type="entry name" value="bHLH_AtIBH1_like"/>
    <property type="match status" value="1"/>
</dbReference>
<evidence type="ECO:0000256" key="5">
    <source>
        <dbReference type="ARBA" id="ARBA00023242"/>
    </source>
</evidence>
<dbReference type="InterPro" id="IPR011598">
    <property type="entry name" value="bHLH_dom"/>
</dbReference>
<comment type="caution">
    <text evidence="8">The sequence shown here is derived from an EMBL/GenBank/DDBJ whole genome shotgun (WGS) entry which is preliminary data.</text>
</comment>
<dbReference type="PROSITE" id="PS50888">
    <property type="entry name" value="BHLH"/>
    <property type="match status" value="1"/>
</dbReference>
<dbReference type="GO" id="GO:0000976">
    <property type="term" value="F:transcription cis-regulatory region binding"/>
    <property type="evidence" value="ECO:0007669"/>
    <property type="project" value="UniProtKB-ARBA"/>
</dbReference>
<dbReference type="InterPro" id="IPR036638">
    <property type="entry name" value="HLH_DNA-bd_sf"/>
</dbReference>
<sequence length="399" mass="43788">MIASPSSSSSARGSKKAITKPGFKDQAESKWRTAAQQRIYGRRLIDALRATAPSGPHAVKEASDSALALTARGQSRWSRAILLGRRRRPSCKFLLKARRGRRQPKPPPPALKQGMAASPEGKKVSDRLRVLGRLVPGCRKLSAPSLLEEAADYMVALEMQVKTMRALAEALSAASLNAAEPGKIFHRWWILFQKLHDCGWELDLYKTVAAASVQAPSFGQQQMSQSGRFFLFLVIVVDPSVQPLPLLAALGLLHASDLGEESSSTAVATALSSAARFLALPEAQQRHQLLDFVTFLAVLAGLRFRVLVLQSREKWATVDGLGLGVPVRLVLLFPIDPPSAKGKEGGQCGRRMEGEVWKIDCRAHYLFERGEEARVRREASHRGGRVVSRMADGYDKQRN</sequence>
<dbReference type="SUPFAM" id="SSF47459">
    <property type="entry name" value="HLH, helix-loop-helix DNA-binding domain"/>
    <property type="match status" value="1"/>
</dbReference>
<protein>
    <recommendedName>
        <fullName evidence="7">BHLH domain-containing protein</fullName>
    </recommendedName>
</protein>
<keyword evidence="3" id="KW-0805">Transcription regulation</keyword>
<keyword evidence="9" id="KW-1185">Reference proteome</keyword>
<dbReference type="GO" id="GO:0005634">
    <property type="term" value="C:nucleus"/>
    <property type="evidence" value="ECO:0007669"/>
    <property type="project" value="UniProtKB-SubCell"/>
</dbReference>
<gene>
    <name evidence="8" type="ORF">ZIOFF_000806</name>
</gene>
<evidence type="ECO:0000256" key="6">
    <source>
        <dbReference type="SAM" id="MobiDB-lite"/>
    </source>
</evidence>
<dbReference type="GO" id="GO:0006355">
    <property type="term" value="P:regulation of DNA-templated transcription"/>
    <property type="evidence" value="ECO:0007669"/>
    <property type="project" value="InterPro"/>
</dbReference>
<accession>A0A8J5HUI8</accession>
<evidence type="ECO:0000256" key="2">
    <source>
        <dbReference type="ARBA" id="ARBA00005510"/>
    </source>
</evidence>
<dbReference type="InterPro" id="IPR044660">
    <property type="entry name" value="IBH1-like"/>
</dbReference>
<dbReference type="EMBL" id="JACMSC010000001">
    <property type="protein sequence ID" value="KAG6535777.1"/>
    <property type="molecule type" value="Genomic_DNA"/>
</dbReference>